<dbReference type="EMBL" id="CM047899">
    <property type="protein sequence ID" value="KAJ0102319.1"/>
    <property type="molecule type" value="Genomic_DNA"/>
</dbReference>
<sequence length="41" mass="4240">MGRSTIGRLLVQHLSSTVINGACDGTRLSGTEQAILTNNGP</sequence>
<proteinExistence type="predicted"/>
<reference evidence="2" key="1">
    <citation type="journal article" date="2023" name="G3 (Bethesda)">
        <title>Genome assembly and association tests identify interacting loci associated with vigor, precocity, and sex in interspecific pistachio rootstocks.</title>
        <authorList>
            <person name="Palmer W."/>
            <person name="Jacygrad E."/>
            <person name="Sagayaradj S."/>
            <person name="Cavanaugh K."/>
            <person name="Han R."/>
            <person name="Bertier L."/>
            <person name="Beede B."/>
            <person name="Kafkas S."/>
            <person name="Golino D."/>
            <person name="Preece J."/>
            <person name="Michelmore R."/>
        </authorList>
    </citation>
    <scope>NUCLEOTIDE SEQUENCE [LARGE SCALE GENOMIC DNA]</scope>
</reference>
<comment type="caution">
    <text evidence="1">The sequence shown here is derived from an EMBL/GenBank/DDBJ whole genome shotgun (WGS) entry which is preliminary data.</text>
</comment>
<evidence type="ECO:0000313" key="1">
    <source>
        <dbReference type="EMBL" id="KAJ0102319.1"/>
    </source>
</evidence>
<dbReference type="Proteomes" id="UP001164250">
    <property type="component" value="Chromosome 3"/>
</dbReference>
<evidence type="ECO:0000313" key="2">
    <source>
        <dbReference type="Proteomes" id="UP001164250"/>
    </source>
</evidence>
<organism evidence="1 2">
    <name type="scientific">Pistacia atlantica</name>
    <dbReference type="NCBI Taxonomy" id="434234"/>
    <lineage>
        <taxon>Eukaryota</taxon>
        <taxon>Viridiplantae</taxon>
        <taxon>Streptophyta</taxon>
        <taxon>Embryophyta</taxon>
        <taxon>Tracheophyta</taxon>
        <taxon>Spermatophyta</taxon>
        <taxon>Magnoliopsida</taxon>
        <taxon>eudicotyledons</taxon>
        <taxon>Gunneridae</taxon>
        <taxon>Pentapetalae</taxon>
        <taxon>rosids</taxon>
        <taxon>malvids</taxon>
        <taxon>Sapindales</taxon>
        <taxon>Anacardiaceae</taxon>
        <taxon>Pistacia</taxon>
    </lineage>
</organism>
<protein>
    <submittedName>
        <fullName evidence="1">Uncharacterized protein</fullName>
    </submittedName>
</protein>
<keyword evidence="2" id="KW-1185">Reference proteome</keyword>
<name>A0ACC1BTB7_9ROSI</name>
<accession>A0ACC1BTB7</accession>
<gene>
    <name evidence="1" type="ORF">Patl1_04574</name>
</gene>